<dbReference type="Pfam" id="PF08100">
    <property type="entry name" value="Dimerisation"/>
    <property type="match status" value="1"/>
</dbReference>
<evidence type="ECO:0000256" key="2">
    <source>
        <dbReference type="ARBA" id="ARBA00022679"/>
    </source>
</evidence>
<proteinExistence type="predicted"/>
<keyword evidence="1 6" id="KW-0489">Methyltransferase</keyword>
<reference evidence="6" key="1">
    <citation type="submission" date="2022-05" db="EMBL/GenBank/DDBJ databases">
        <title>Jatrophihabitans sp. SB3-54 whole genome sequence.</title>
        <authorList>
            <person name="Suh M.K."/>
            <person name="Eom M.K."/>
            <person name="Kim J.S."/>
            <person name="Kim H.S."/>
            <person name="Do H.E."/>
            <person name="Shin Y.K."/>
            <person name="Lee J.-S."/>
        </authorList>
    </citation>
    <scope>NUCLEOTIDE SEQUENCE</scope>
    <source>
        <strain evidence="6">SB3-54</strain>
    </source>
</reference>
<dbReference type="Gene3D" id="1.10.10.10">
    <property type="entry name" value="Winged helix-like DNA-binding domain superfamily/Winged helix DNA-binding domain"/>
    <property type="match status" value="1"/>
</dbReference>
<dbReference type="SUPFAM" id="SSF53335">
    <property type="entry name" value="S-adenosyl-L-methionine-dependent methyltransferases"/>
    <property type="match status" value="1"/>
</dbReference>
<dbReference type="PANTHER" id="PTHR43712">
    <property type="entry name" value="PUTATIVE (AFU_ORTHOLOGUE AFUA_4G14580)-RELATED"/>
    <property type="match status" value="1"/>
</dbReference>
<dbReference type="InterPro" id="IPR029063">
    <property type="entry name" value="SAM-dependent_MTases_sf"/>
</dbReference>
<dbReference type="PANTHER" id="PTHR43712:SF2">
    <property type="entry name" value="O-METHYLTRANSFERASE CICE"/>
    <property type="match status" value="1"/>
</dbReference>
<keyword evidence="2" id="KW-0808">Transferase</keyword>
<accession>A0ABY7K657</accession>
<gene>
    <name evidence="6" type="ORF">M6B22_10185</name>
</gene>
<dbReference type="Proteomes" id="UP001164693">
    <property type="component" value="Chromosome"/>
</dbReference>
<dbReference type="GO" id="GO:0008168">
    <property type="term" value="F:methyltransferase activity"/>
    <property type="evidence" value="ECO:0007669"/>
    <property type="project" value="UniProtKB-KW"/>
</dbReference>
<protein>
    <submittedName>
        <fullName evidence="6">Methyltransferase domain-containing protein</fullName>
    </submittedName>
</protein>
<sequence>MTATVSAPVSPTPVWDVINGFSSYWALRTALDLGVFDALAGGQARDGAELSRAVGAADRAPVTVLADTLIALGLLTSDDDGRYRLNAAAERYLTSGSPASMAALVRHSPGPARSWPELAHTIRRGSPDPSLAAELAAFYPELAPATAPTQAAVAAAVGHELERRGRWPDAPVIVDLGCGSGAWLATLLAQSPDATGVGVELPDVLPVAERTAAEAAVRDRLTLLGGDYLAVALPVERADVVVLAHVLRAEPAERAQRLLRRAIELAGPDGVVVVADYPRPDDATDDAATDDVPAADRTAACAAAKHELLLSLTVLASTPGAGVTVAALRDWAGAAGAELITALEPIPRQHVYLIAAADRTERS</sequence>
<dbReference type="SUPFAM" id="SSF46785">
    <property type="entry name" value="Winged helix' DNA-binding domain"/>
    <property type="match status" value="1"/>
</dbReference>
<dbReference type="InterPro" id="IPR036390">
    <property type="entry name" value="WH_DNA-bd_sf"/>
</dbReference>
<feature type="domain" description="O-methyltransferase C-terminal" evidence="4">
    <location>
        <begin position="171"/>
        <end position="282"/>
    </location>
</feature>
<keyword evidence="3" id="KW-0949">S-adenosyl-L-methionine</keyword>
<dbReference type="CDD" id="cd02440">
    <property type="entry name" value="AdoMet_MTases"/>
    <property type="match status" value="1"/>
</dbReference>
<evidence type="ECO:0000259" key="5">
    <source>
        <dbReference type="Pfam" id="PF08100"/>
    </source>
</evidence>
<dbReference type="Pfam" id="PF00891">
    <property type="entry name" value="Methyltransf_2"/>
    <property type="match status" value="1"/>
</dbReference>
<dbReference type="GO" id="GO:0032259">
    <property type="term" value="P:methylation"/>
    <property type="evidence" value="ECO:0007669"/>
    <property type="project" value="UniProtKB-KW"/>
</dbReference>
<feature type="domain" description="O-methyltransferase dimerisation" evidence="5">
    <location>
        <begin position="15"/>
        <end position="95"/>
    </location>
</feature>
<keyword evidence="7" id="KW-1185">Reference proteome</keyword>
<dbReference type="EMBL" id="CP097463">
    <property type="protein sequence ID" value="WAX59107.1"/>
    <property type="molecule type" value="Genomic_DNA"/>
</dbReference>
<dbReference type="InterPro" id="IPR016461">
    <property type="entry name" value="COMT-like"/>
</dbReference>
<evidence type="ECO:0000313" key="7">
    <source>
        <dbReference type="Proteomes" id="UP001164693"/>
    </source>
</evidence>
<evidence type="ECO:0000259" key="4">
    <source>
        <dbReference type="Pfam" id="PF00891"/>
    </source>
</evidence>
<dbReference type="InterPro" id="IPR012967">
    <property type="entry name" value="COMT_dimerisation"/>
</dbReference>
<organism evidence="6 7">
    <name type="scientific">Jatrophihabitans cynanchi</name>
    <dbReference type="NCBI Taxonomy" id="2944128"/>
    <lineage>
        <taxon>Bacteria</taxon>
        <taxon>Bacillati</taxon>
        <taxon>Actinomycetota</taxon>
        <taxon>Actinomycetes</taxon>
        <taxon>Jatrophihabitantales</taxon>
        <taxon>Jatrophihabitantaceae</taxon>
        <taxon>Jatrophihabitans</taxon>
    </lineage>
</organism>
<evidence type="ECO:0000256" key="3">
    <source>
        <dbReference type="ARBA" id="ARBA00022691"/>
    </source>
</evidence>
<dbReference type="Gene3D" id="3.40.50.150">
    <property type="entry name" value="Vaccinia Virus protein VP39"/>
    <property type="match status" value="1"/>
</dbReference>
<evidence type="ECO:0000256" key="1">
    <source>
        <dbReference type="ARBA" id="ARBA00022603"/>
    </source>
</evidence>
<dbReference type="RefSeq" id="WP_269445648.1">
    <property type="nucleotide sequence ID" value="NZ_CP097463.1"/>
</dbReference>
<name>A0ABY7K657_9ACTN</name>
<dbReference type="PROSITE" id="PS51683">
    <property type="entry name" value="SAM_OMT_II"/>
    <property type="match status" value="1"/>
</dbReference>
<evidence type="ECO:0000313" key="6">
    <source>
        <dbReference type="EMBL" id="WAX59107.1"/>
    </source>
</evidence>
<dbReference type="InterPro" id="IPR036388">
    <property type="entry name" value="WH-like_DNA-bd_sf"/>
</dbReference>
<dbReference type="InterPro" id="IPR001077">
    <property type="entry name" value="COMT_C"/>
</dbReference>